<feature type="region of interest" description="Disordered" evidence="1">
    <location>
        <begin position="123"/>
        <end position="157"/>
    </location>
</feature>
<dbReference type="Proteomes" id="UP001211065">
    <property type="component" value="Unassembled WGS sequence"/>
</dbReference>
<feature type="signal peptide" evidence="2">
    <location>
        <begin position="1"/>
        <end position="21"/>
    </location>
</feature>
<gene>
    <name evidence="3" type="ORF">HK099_006788</name>
</gene>
<sequence length="249" mass="27983">MVLKRFISFVLVIYLGCFVFGDNAPQDTKNYNSRCKPKVSQLKYKVSMQEAKDLHHNEEISVKNHSNSKKCKDKKLKDFPTKKITKTLSFKASVVNSASMSYPTLKSNIKPAYFQEEVSVSKHSYPTSQTKELKDKNYNSVSKNSKKTSATSSVMSYPTSKSKYNEFYQKVSLTKYSSPTSETKEQKKNNNNSVLTPEKEGEKGNKKTTTKVLPVSTSTPTLQPKVLFSGQGTGTYYYDSNDKVCPGSS</sequence>
<protein>
    <submittedName>
        <fullName evidence="3">Uncharacterized protein</fullName>
    </submittedName>
</protein>
<dbReference type="AlphaFoldDB" id="A0AAD5XY07"/>
<evidence type="ECO:0000313" key="4">
    <source>
        <dbReference type="Proteomes" id="UP001211065"/>
    </source>
</evidence>
<evidence type="ECO:0000256" key="1">
    <source>
        <dbReference type="SAM" id="MobiDB-lite"/>
    </source>
</evidence>
<evidence type="ECO:0000313" key="3">
    <source>
        <dbReference type="EMBL" id="KAJ3214604.1"/>
    </source>
</evidence>
<comment type="caution">
    <text evidence="3">The sequence shown here is derived from an EMBL/GenBank/DDBJ whole genome shotgun (WGS) entry which is preliminary data.</text>
</comment>
<reference evidence="3" key="1">
    <citation type="submission" date="2020-05" db="EMBL/GenBank/DDBJ databases">
        <title>Phylogenomic resolution of chytrid fungi.</title>
        <authorList>
            <person name="Stajich J.E."/>
            <person name="Amses K."/>
            <person name="Simmons R."/>
            <person name="Seto K."/>
            <person name="Myers J."/>
            <person name="Bonds A."/>
            <person name="Quandt C.A."/>
            <person name="Barry K."/>
            <person name="Liu P."/>
            <person name="Grigoriev I."/>
            <person name="Longcore J.E."/>
            <person name="James T.Y."/>
        </authorList>
    </citation>
    <scope>NUCLEOTIDE SEQUENCE</scope>
    <source>
        <strain evidence="3">JEL0476</strain>
    </source>
</reference>
<name>A0AAD5XY07_9FUNG</name>
<organism evidence="3 4">
    <name type="scientific">Clydaea vesicula</name>
    <dbReference type="NCBI Taxonomy" id="447962"/>
    <lineage>
        <taxon>Eukaryota</taxon>
        <taxon>Fungi</taxon>
        <taxon>Fungi incertae sedis</taxon>
        <taxon>Chytridiomycota</taxon>
        <taxon>Chytridiomycota incertae sedis</taxon>
        <taxon>Chytridiomycetes</taxon>
        <taxon>Lobulomycetales</taxon>
        <taxon>Lobulomycetaceae</taxon>
        <taxon>Clydaea</taxon>
    </lineage>
</organism>
<proteinExistence type="predicted"/>
<dbReference type="EMBL" id="JADGJW010000607">
    <property type="protein sequence ID" value="KAJ3214604.1"/>
    <property type="molecule type" value="Genomic_DNA"/>
</dbReference>
<accession>A0AAD5XY07</accession>
<evidence type="ECO:0000256" key="2">
    <source>
        <dbReference type="SAM" id="SignalP"/>
    </source>
</evidence>
<feature type="chain" id="PRO_5042233869" evidence="2">
    <location>
        <begin position="22"/>
        <end position="249"/>
    </location>
</feature>
<feature type="region of interest" description="Disordered" evidence="1">
    <location>
        <begin position="176"/>
        <end position="226"/>
    </location>
</feature>
<feature type="compositionally biased region" description="Low complexity" evidence="1">
    <location>
        <begin position="139"/>
        <end position="154"/>
    </location>
</feature>
<keyword evidence="2" id="KW-0732">Signal</keyword>
<keyword evidence="4" id="KW-1185">Reference proteome</keyword>